<dbReference type="EMBL" id="JBHUEA010000019">
    <property type="protein sequence ID" value="MFD1722347.1"/>
    <property type="molecule type" value="Genomic_DNA"/>
</dbReference>
<dbReference type="RefSeq" id="WP_377935367.1">
    <property type="nucleotide sequence ID" value="NZ_JBHUEA010000019.1"/>
</dbReference>
<dbReference type="PANTHER" id="PTHR43482">
    <property type="entry name" value="PROTEIN AST1-RELATED"/>
    <property type="match status" value="1"/>
</dbReference>
<dbReference type="SMART" id="SM00829">
    <property type="entry name" value="PKS_ER"/>
    <property type="match status" value="1"/>
</dbReference>
<proteinExistence type="predicted"/>
<dbReference type="PANTHER" id="PTHR43482:SF1">
    <property type="entry name" value="PROTEIN AST1-RELATED"/>
    <property type="match status" value="1"/>
</dbReference>
<evidence type="ECO:0000259" key="1">
    <source>
        <dbReference type="SMART" id="SM00829"/>
    </source>
</evidence>
<reference evidence="3" key="1">
    <citation type="journal article" date="2019" name="Int. J. Syst. Evol. Microbiol.">
        <title>The Global Catalogue of Microorganisms (GCM) 10K type strain sequencing project: providing services to taxonomists for standard genome sequencing and annotation.</title>
        <authorList>
            <consortium name="The Broad Institute Genomics Platform"/>
            <consortium name="The Broad Institute Genome Sequencing Center for Infectious Disease"/>
            <person name="Wu L."/>
            <person name="Ma J."/>
        </authorList>
    </citation>
    <scope>NUCLEOTIDE SEQUENCE [LARGE SCALE GENOMIC DNA]</scope>
    <source>
        <strain evidence="3">CGMCC 1.12471</strain>
    </source>
</reference>
<dbReference type="InterPro" id="IPR011032">
    <property type="entry name" value="GroES-like_sf"/>
</dbReference>
<feature type="domain" description="Enoyl reductase (ER)" evidence="1">
    <location>
        <begin position="1"/>
        <end position="279"/>
    </location>
</feature>
<name>A0ABW4LGZ8_9MICO</name>
<dbReference type="Proteomes" id="UP001597347">
    <property type="component" value="Unassembled WGS sequence"/>
</dbReference>
<dbReference type="Pfam" id="PF00107">
    <property type="entry name" value="ADH_zinc_N"/>
    <property type="match status" value="1"/>
</dbReference>
<dbReference type="SUPFAM" id="SSF51735">
    <property type="entry name" value="NAD(P)-binding Rossmann-fold domains"/>
    <property type="match status" value="1"/>
</dbReference>
<organism evidence="2 3">
    <name type="scientific">Amnibacterium endophyticum</name>
    <dbReference type="NCBI Taxonomy" id="2109337"/>
    <lineage>
        <taxon>Bacteria</taxon>
        <taxon>Bacillati</taxon>
        <taxon>Actinomycetota</taxon>
        <taxon>Actinomycetes</taxon>
        <taxon>Micrococcales</taxon>
        <taxon>Microbacteriaceae</taxon>
        <taxon>Amnibacterium</taxon>
    </lineage>
</organism>
<keyword evidence="3" id="KW-1185">Reference proteome</keyword>
<dbReference type="InterPro" id="IPR020843">
    <property type="entry name" value="ER"/>
</dbReference>
<dbReference type="Gene3D" id="3.90.180.10">
    <property type="entry name" value="Medium-chain alcohol dehydrogenases, catalytic domain"/>
    <property type="match status" value="1"/>
</dbReference>
<dbReference type="CDD" id="cd05289">
    <property type="entry name" value="MDR_like_2"/>
    <property type="match status" value="1"/>
</dbReference>
<dbReference type="Pfam" id="PF08240">
    <property type="entry name" value="ADH_N"/>
    <property type="match status" value="1"/>
</dbReference>
<dbReference type="EC" id="1.-.-.-" evidence="2"/>
<dbReference type="InterPro" id="IPR013149">
    <property type="entry name" value="ADH-like_C"/>
</dbReference>
<dbReference type="GO" id="GO:0016491">
    <property type="term" value="F:oxidoreductase activity"/>
    <property type="evidence" value="ECO:0007669"/>
    <property type="project" value="UniProtKB-KW"/>
</dbReference>
<dbReference type="SUPFAM" id="SSF50129">
    <property type="entry name" value="GroES-like"/>
    <property type="match status" value="1"/>
</dbReference>
<gene>
    <name evidence="2" type="ORF">ACFSBI_12380</name>
</gene>
<comment type="caution">
    <text evidence="2">The sequence shown here is derived from an EMBL/GenBank/DDBJ whole genome shotgun (WGS) entry which is preliminary data.</text>
</comment>
<protein>
    <submittedName>
        <fullName evidence="2">NADP-dependent oxidoreductase</fullName>
        <ecNumber evidence="2">1.-.-.-</ecNumber>
    </submittedName>
</protein>
<evidence type="ECO:0000313" key="2">
    <source>
        <dbReference type="EMBL" id="MFD1722347.1"/>
    </source>
</evidence>
<accession>A0ABW4LGZ8</accession>
<dbReference type="InterPro" id="IPR036291">
    <property type="entry name" value="NAD(P)-bd_dom_sf"/>
</dbReference>
<dbReference type="InterPro" id="IPR052585">
    <property type="entry name" value="Lipid_raft_assoc_Zn_ADH"/>
</dbReference>
<dbReference type="Gene3D" id="3.40.50.720">
    <property type="entry name" value="NAD(P)-binding Rossmann-like Domain"/>
    <property type="match status" value="1"/>
</dbReference>
<dbReference type="InterPro" id="IPR013154">
    <property type="entry name" value="ADH-like_N"/>
</dbReference>
<sequence length="291" mass="28981">MLVAVAAVGMNPADYKHIAPGQDPRLLPLALGFEVAGTIAALGSGTSIATGSGAVGDEVIAAQISGGYATHVVVSAADVFAKPERLSMAEAANLIVAGSTAAELVDVTGVGPGDTVLIHGASGAVGTSVAQQAALVGARVIGTASEQHFAAVRAAGAQPVAYGDGLESRVRQLAPEGITAAIDTVGTDEAIDVSIALVADRARIATTAAFARAARAGFTAVGARNPRSAPFRAGVRGRVIGLAASGDLRVPVSEIYPFSRAPEALARLMGHHPGGKLALAVEPPTEPEEHA</sequence>
<evidence type="ECO:0000313" key="3">
    <source>
        <dbReference type="Proteomes" id="UP001597347"/>
    </source>
</evidence>
<keyword evidence="2" id="KW-0560">Oxidoreductase</keyword>